<name>A0AAN9B388_9CAEN</name>
<evidence type="ECO:0000313" key="2">
    <source>
        <dbReference type="EMBL" id="KAK7098083.1"/>
    </source>
</evidence>
<organism evidence="2 3">
    <name type="scientific">Littorina saxatilis</name>
    <dbReference type="NCBI Taxonomy" id="31220"/>
    <lineage>
        <taxon>Eukaryota</taxon>
        <taxon>Metazoa</taxon>
        <taxon>Spiralia</taxon>
        <taxon>Lophotrochozoa</taxon>
        <taxon>Mollusca</taxon>
        <taxon>Gastropoda</taxon>
        <taxon>Caenogastropoda</taxon>
        <taxon>Littorinimorpha</taxon>
        <taxon>Littorinoidea</taxon>
        <taxon>Littorinidae</taxon>
        <taxon>Littorina</taxon>
    </lineage>
</organism>
<evidence type="ECO:0000313" key="3">
    <source>
        <dbReference type="Proteomes" id="UP001374579"/>
    </source>
</evidence>
<comment type="caution">
    <text evidence="2">The sequence shown here is derived from an EMBL/GenBank/DDBJ whole genome shotgun (WGS) entry which is preliminary data.</text>
</comment>
<feature type="compositionally biased region" description="Basic and acidic residues" evidence="1">
    <location>
        <begin position="19"/>
        <end position="30"/>
    </location>
</feature>
<keyword evidence="3" id="KW-1185">Reference proteome</keyword>
<sequence>MSSFLDSAKDSMSSATTKAQEKAHDGKEAVTDAAVSFKDHASSTYDSAKDSMSSATTKVQEKAHDAKEAVTDAAVSFKDHASSTYDSAKDMMGQAKEDGFAVTKDKAVNAFENAGKGEGGEVTGKGQ</sequence>
<proteinExistence type="predicted"/>
<accession>A0AAN9B388</accession>
<feature type="compositionally biased region" description="Polar residues" evidence="1">
    <location>
        <begin position="42"/>
        <end position="58"/>
    </location>
</feature>
<dbReference type="Gene3D" id="6.10.140.1430">
    <property type="match status" value="2"/>
</dbReference>
<evidence type="ECO:0000256" key="1">
    <source>
        <dbReference type="SAM" id="MobiDB-lite"/>
    </source>
</evidence>
<reference evidence="2 3" key="1">
    <citation type="submission" date="2024-02" db="EMBL/GenBank/DDBJ databases">
        <title>Chromosome-scale genome assembly of the rough periwinkle Littorina saxatilis.</title>
        <authorList>
            <person name="De Jode A."/>
            <person name="Faria R."/>
            <person name="Formenti G."/>
            <person name="Sims Y."/>
            <person name="Smith T.P."/>
            <person name="Tracey A."/>
            <person name="Wood J.M.D."/>
            <person name="Zagrodzka Z.B."/>
            <person name="Johannesson K."/>
            <person name="Butlin R.K."/>
            <person name="Leder E.H."/>
        </authorList>
    </citation>
    <scope>NUCLEOTIDE SEQUENCE [LARGE SCALE GENOMIC DNA]</scope>
    <source>
        <strain evidence="2">Snail1</strain>
        <tissue evidence="2">Muscle</tissue>
    </source>
</reference>
<protein>
    <submittedName>
        <fullName evidence="2">Uncharacterized protein</fullName>
    </submittedName>
</protein>
<gene>
    <name evidence="2" type="ORF">V1264_004966</name>
</gene>
<feature type="compositionally biased region" description="Polar residues" evidence="1">
    <location>
        <begin position="1"/>
        <end position="18"/>
    </location>
</feature>
<dbReference type="AlphaFoldDB" id="A0AAN9B388"/>
<dbReference type="EMBL" id="JBAMIC010000013">
    <property type="protein sequence ID" value="KAK7098083.1"/>
    <property type="molecule type" value="Genomic_DNA"/>
</dbReference>
<dbReference type="Proteomes" id="UP001374579">
    <property type="component" value="Unassembled WGS sequence"/>
</dbReference>
<feature type="region of interest" description="Disordered" evidence="1">
    <location>
        <begin position="1"/>
        <end position="67"/>
    </location>
</feature>